<evidence type="ECO:0000259" key="1">
    <source>
        <dbReference type="Pfam" id="PF09414"/>
    </source>
</evidence>
<reference evidence="2 3" key="1">
    <citation type="journal article" date="2012" name="J. Virol.">
        <title>Complete Genome Sequences of 138 Mycobacteriophages.</title>
        <authorList>
            <consortium name="the Science Education Alliance Phage Hunters Advancing Genomics and Evolutionary Science Program"/>
            <consortium name="the KwaZulu-Natal Research Institute for Tuberculosis and HIV Mycobacterial Genetics Course Students"/>
            <consortium name="the Phage Hunters Integrating Research and Education Program"/>
            <person name="Hatfull G.F."/>
        </authorList>
    </citation>
    <scope>NUCLEOTIDE SEQUENCE [LARGE SCALE GENOMIC DNA]</scope>
    <source>
        <strain evidence="2 3">Bask21</strain>
    </source>
</reference>
<name>G1D0U1_9CAUD</name>
<organism evidence="2 3">
    <name type="scientific">Mycobacterium phage Bask21</name>
    <dbReference type="NCBI Taxonomy" id="2902889"/>
    <lineage>
        <taxon>Viruses</taxon>
        <taxon>Duplodnaviria</taxon>
        <taxon>Heunggongvirae</taxon>
        <taxon>Uroviricota</taxon>
        <taxon>Caudoviricetes</taxon>
        <taxon>Kostyavirus</taxon>
        <taxon>Kostyavirus bask21</taxon>
    </lineage>
</organism>
<gene>
    <name evidence="2" type="primary">91</name>
    <name evidence="2" type="ORF">PBI_BASK21_91</name>
</gene>
<feature type="domain" description="RNA ligase" evidence="1">
    <location>
        <begin position="188"/>
        <end position="412"/>
    </location>
</feature>
<evidence type="ECO:0000313" key="2">
    <source>
        <dbReference type="EMBL" id="AEK08390.1"/>
    </source>
</evidence>
<accession>G1D0U1</accession>
<dbReference type="GeneID" id="40066705"/>
<keyword evidence="2" id="KW-0436">Ligase</keyword>
<keyword evidence="3" id="KW-1185">Reference proteome</keyword>
<sequence length="445" mass="50610">MKLDAPKNKNYAAQVVRVPATLELKGLDNLVGVPVLGCQALTQRDTMEGDLRIAFTVETQLSVDYAHYNNLFRDAERNEDPNETGYLENHRRIKAMKLRGHKSSALLMPLESVAWTGVDPSELQEGDTFDTLNGHEICRKYELPVKHTHGAKASKVQRAFKRVDSKVFPEHLDTDNFFRSAHLLEAGREVVVTQKLHGTSIRVGNVPVLRQKKWLERFINRWVKTPDYEFDVVYGSRKVIKDVNNPSQNHYYQSDIWTEYGKKIAALIPEGFIVYGELIGWTPDGQPIQKGYTYDVPRGEAHLYVYRVAHINSQGHLSDLSWDGVKQFCQVRGLKWTPELIRLSVLEPTSDDAEWDSESPYDFINDFIERVTDSRYAAGMANAWDDFSGWVDQPVPLSDKKSVDEGVCLRQDGLVPTILKAKSPKFFEYETKLLDSGEVDTESAA</sequence>
<dbReference type="GO" id="GO:0016874">
    <property type="term" value="F:ligase activity"/>
    <property type="evidence" value="ECO:0007669"/>
    <property type="project" value="UniProtKB-KW"/>
</dbReference>
<dbReference type="Pfam" id="PF09414">
    <property type="entry name" value="RNA_ligase"/>
    <property type="match status" value="1"/>
</dbReference>
<dbReference type="RefSeq" id="YP_009591251.1">
    <property type="nucleotide sequence ID" value="NC_041846.1"/>
</dbReference>
<dbReference type="EMBL" id="JF937091">
    <property type="protein sequence ID" value="AEK08390.1"/>
    <property type="molecule type" value="Genomic_DNA"/>
</dbReference>
<proteinExistence type="predicted"/>
<dbReference type="Proteomes" id="UP000008403">
    <property type="component" value="Segment"/>
</dbReference>
<dbReference type="SUPFAM" id="SSF56091">
    <property type="entry name" value="DNA ligase/mRNA capping enzyme, catalytic domain"/>
    <property type="match status" value="1"/>
</dbReference>
<dbReference type="InterPro" id="IPR021122">
    <property type="entry name" value="RNA_ligase_dom_REL/Rnl2"/>
</dbReference>
<evidence type="ECO:0000313" key="3">
    <source>
        <dbReference type="Proteomes" id="UP000008403"/>
    </source>
</evidence>
<protein>
    <submittedName>
        <fullName evidence="2">RNA ligase</fullName>
    </submittedName>
</protein>